<protein>
    <submittedName>
        <fullName evidence="7">Glycosyl hydrolases family 43</fullName>
    </submittedName>
</protein>
<organism evidence="7 8">
    <name type="scientific">Terriglobus roseus</name>
    <dbReference type="NCBI Taxonomy" id="392734"/>
    <lineage>
        <taxon>Bacteria</taxon>
        <taxon>Pseudomonadati</taxon>
        <taxon>Acidobacteriota</taxon>
        <taxon>Terriglobia</taxon>
        <taxon>Terriglobales</taxon>
        <taxon>Acidobacteriaceae</taxon>
        <taxon>Terriglobus</taxon>
    </lineage>
</organism>
<dbReference type="GO" id="GO:0005975">
    <property type="term" value="P:carbohydrate metabolic process"/>
    <property type="evidence" value="ECO:0007669"/>
    <property type="project" value="InterPro"/>
</dbReference>
<keyword evidence="3 5" id="KW-0326">Glycosidase</keyword>
<evidence type="ECO:0000313" key="7">
    <source>
        <dbReference type="EMBL" id="SDF87118.1"/>
    </source>
</evidence>
<dbReference type="PANTHER" id="PTHR35279">
    <property type="match status" value="1"/>
</dbReference>
<keyword evidence="8" id="KW-1185">Reference proteome</keyword>
<evidence type="ECO:0000256" key="6">
    <source>
        <dbReference type="SAM" id="SignalP"/>
    </source>
</evidence>
<dbReference type="Gene3D" id="2.115.10.20">
    <property type="entry name" value="Glycosyl hydrolase domain, family 43"/>
    <property type="match status" value="3"/>
</dbReference>
<evidence type="ECO:0000313" key="8">
    <source>
        <dbReference type="Proteomes" id="UP000182427"/>
    </source>
</evidence>
<feature type="chain" id="PRO_5009242266" evidence="6">
    <location>
        <begin position="23"/>
        <end position="358"/>
    </location>
</feature>
<evidence type="ECO:0000256" key="3">
    <source>
        <dbReference type="ARBA" id="ARBA00023295"/>
    </source>
</evidence>
<evidence type="ECO:0000256" key="4">
    <source>
        <dbReference type="PIRSR" id="PIRSR606710-2"/>
    </source>
</evidence>
<dbReference type="PANTHER" id="PTHR35279:SF1">
    <property type="entry name" value="ARABINANASE_LEVANSUCRASE_INVERTASE"/>
    <property type="match status" value="1"/>
</dbReference>
<dbReference type="Pfam" id="PF04616">
    <property type="entry name" value="Glyco_hydro_43"/>
    <property type="match status" value="1"/>
</dbReference>
<name>A0A1G7PLQ1_9BACT</name>
<proteinExistence type="inferred from homology"/>
<dbReference type="GO" id="GO:0004553">
    <property type="term" value="F:hydrolase activity, hydrolyzing O-glycosyl compounds"/>
    <property type="evidence" value="ECO:0007669"/>
    <property type="project" value="InterPro"/>
</dbReference>
<dbReference type="Proteomes" id="UP000182427">
    <property type="component" value="Chromosome I"/>
</dbReference>
<gene>
    <name evidence="7" type="ORF">SAMN05444167_3552</name>
</gene>
<feature type="site" description="Important for catalytic activity, responsible for pKa modulation of the active site Glu and correct orientation of both the proton donor and substrate" evidence="4">
    <location>
        <position position="253"/>
    </location>
</feature>
<evidence type="ECO:0000256" key="1">
    <source>
        <dbReference type="ARBA" id="ARBA00009865"/>
    </source>
</evidence>
<accession>A0A1G7PLQ1</accession>
<reference evidence="7 8" key="1">
    <citation type="submission" date="2016-10" db="EMBL/GenBank/DDBJ databases">
        <authorList>
            <person name="de Groot N.N."/>
        </authorList>
    </citation>
    <scope>NUCLEOTIDE SEQUENCE [LARGE SCALE GENOMIC DNA]</scope>
    <source>
        <strain evidence="7 8">GAS232</strain>
    </source>
</reference>
<evidence type="ECO:0000256" key="2">
    <source>
        <dbReference type="ARBA" id="ARBA00022801"/>
    </source>
</evidence>
<dbReference type="InterPro" id="IPR023296">
    <property type="entry name" value="Glyco_hydro_beta-prop_sf"/>
</dbReference>
<evidence type="ECO:0000256" key="5">
    <source>
        <dbReference type="RuleBase" id="RU361187"/>
    </source>
</evidence>
<sequence>MYALSRRRFLALSAFAASHAYAAPRSAEPRSLLSPFKLDRLVLGPSNEAGAYDSKSVDCPFVFRNGNLWHMTFVAFDGIGYQTGLASSEDLLRWKKVGCILRRDPNNPVLKYNVAMNWILRENDLTSQGRIQRVQGSYVGAYHAYPSQGYESGAAVIGLAHSKDGLAWTPGDIILRSEDGAAWERGGLYKPCLLREGDTFYLFYNAKDHTTGPWHEQTGVATSKDLKTWTRYEGNPILRNGPAGSYDAHFASDPCVLKNGREWAFFYFGLDDKGVARDLVASGPDLFHATKQEEPVVNVGAPGSVDGIYAHKPSVVMHNGDLYHFYCAVGGNRKNSVRGISVARSRPFSDAERALAMA</sequence>
<dbReference type="RefSeq" id="WP_083346323.1">
    <property type="nucleotide sequence ID" value="NZ_LT629690.1"/>
</dbReference>
<keyword evidence="6" id="KW-0732">Signal</keyword>
<feature type="signal peptide" evidence="6">
    <location>
        <begin position="1"/>
        <end position="22"/>
    </location>
</feature>
<dbReference type="SUPFAM" id="SSF75005">
    <property type="entry name" value="Arabinanase/levansucrase/invertase"/>
    <property type="match status" value="2"/>
</dbReference>
<dbReference type="EMBL" id="LT629690">
    <property type="protein sequence ID" value="SDF87118.1"/>
    <property type="molecule type" value="Genomic_DNA"/>
</dbReference>
<dbReference type="AlphaFoldDB" id="A0A1G7PLQ1"/>
<comment type="similarity">
    <text evidence="1 5">Belongs to the glycosyl hydrolase 43 family.</text>
</comment>
<dbReference type="OrthoDB" id="9759709at2"/>
<dbReference type="InterPro" id="IPR006710">
    <property type="entry name" value="Glyco_hydro_43"/>
</dbReference>
<keyword evidence="2 5" id="KW-0378">Hydrolase</keyword>